<feature type="transmembrane region" description="Helical" evidence="1">
    <location>
        <begin position="273"/>
        <end position="295"/>
    </location>
</feature>
<sequence length="565" mass="60979">MRQSSSWKKVLLFGLLGAFGCLIGWLLGEWFLSWTMLPQTQQEASTPALVFNPELTKRLQREGAKTGDVQLSLLWNNYNDLDIHCIDPSGEEIYYSHKRSQSGGELDVDMNASGRQSKEPVENIYWPAGGAPKGKYQVFVNHYANHGDADPTAFTVGVLVEGNSQEFSGSISHGQPKRPIYEFTIEAKPAQQQPNAQQFWYMVFIVGLWTALLAIGLSLALAIGQNFYLHRPFLSTRQGTILLAGGLLAGLVSGGSAQALLSLVAQSEILAKAGWIAGWTLLGGLLGRGMGFFISNLQAKRATIAGAIGGFFGALAFLLVSQSAGDASGRLVGAVILGFFIGLMVVFVEVAFRTAWLEIQYNPKESRTVNLGAEPVSIGGDAKACTIYAPNAPPVALRYRLSQGQILCEDIATGVTQPLQPGDNQRVGNLTVFVRSADAPDQLAYRDLNRASPEAYQDRSSPSYSQPQTQFSLHIKRQVISLTNGTRLTAREIPGLEPQGADGVVAQVNPNPKDPSVLGLQNCSHRAWTVTLANGEQKQIDPGRSIKLTVGTKINFGSVEGEICS</sequence>
<reference evidence="3" key="1">
    <citation type="submission" date="2018-12" db="EMBL/GenBank/DDBJ databases">
        <title>Genome sequence of Microcystis aeruginosa NIES-4285.</title>
        <authorList>
            <person name="Tanabe Y."/>
        </authorList>
    </citation>
    <scope>NUCLEOTIDE SEQUENCE [LARGE SCALE GENOMIC DNA]</scope>
    <source>
        <strain evidence="3">NIES-4285</strain>
    </source>
</reference>
<dbReference type="RefSeq" id="WP_130757362.1">
    <property type="nucleotide sequence ID" value="NZ_BIFY01000036.1"/>
</dbReference>
<dbReference type="AlphaFoldDB" id="A0A402DE26"/>
<gene>
    <name evidence="2" type="ORF">MiAbB_02371</name>
</gene>
<dbReference type="Proteomes" id="UP000289660">
    <property type="component" value="Unassembled WGS sequence"/>
</dbReference>
<evidence type="ECO:0000313" key="2">
    <source>
        <dbReference type="EMBL" id="GCE60450.1"/>
    </source>
</evidence>
<proteinExistence type="predicted"/>
<name>A0A402DE26_MICAE</name>
<evidence type="ECO:0000256" key="1">
    <source>
        <dbReference type="SAM" id="Phobius"/>
    </source>
</evidence>
<organism evidence="2 3">
    <name type="scientific">Microcystis aeruginosa NIES-4285</name>
    <dbReference type="NCBI Taxonomy" id="2497681"/>
    <lineage>
        <taxon>Bacteria</taxon>
        <taxon>Bacillati</taxon>
        <taxon>Cyanobacteriota</taxon>
        <taxon>Cyanophyceae</taxon>
        <taxon>Oscillatoriophycideae</taxon>
        <taxon>Chroococcales</taxon>
        <taxon>Microcystaceae</taxon>
        <taxon>Microcystis</taxon>
    </lineage>
</organism>
<keyword evidence="1" id="KW-0812">Transmembrane</keyword>
<protein>
    <submittedName>
        <fullName evidence="2">Uncharacterized protein</fullName>
    </submittedName>
</protein>
<keyword evidence="1" id="KW-1133">Transmembrane helix</keyword>
<evidence type="ECO:0000313" key="3">
    <source>
        <dbReference type="Proteomes" id="UP000289660"/>
    </source>
</evidence>
<feature type="transmembrane region" description="Helical" evidence="1">
    <location>
        <begin position="302"/>
        <end position="320"/>
    </location>
</feature>
<feature type="transmembrane region" description="Helical" evidence="1">
    <location>
        <begin position="199"/>
        <end position="229"/>
    </location>
</feature>
<feature type="transmembrane region" description="Helical" evidence="1">
    <location>
        <begin position="332"/>
        <end position="352"/>
    </location>
</feature>
<dbReference type="PROSITE" id="PS51257">
    <property type="entry name" value="PROKAR_LIPOPROTEIN"/>
    <property type="match status" value="1"/>
</dbReference>
<dbReference type="EMBL" id="BIFY01000036">
    <property type="protein sequence ID" value="GCE60450.1"/>
    <property type="molecule type" value="Genomic_DNA"/>
</dbReference>
<accession>A0A402DE26</accession>
<feature type="transmembrane region" description="Helical" evidence="1">
    <location>
        <begin position="241"/>
        <end position="261"/>
    </location>
</feature>
<keyword evidence="1" id="KW-0472">Membrane</keyword>
<comment type="caution">
    <text evidence="2">The sequence shown here is derived from an EMBL/GenBank/DDBJ whole genome shotgun (WGS) entry which is preliminary data.</text>
</comment>